<dbReference type="KEGG" id="smia:P344_01975"/>
<dbReference type="STRING" id="838561.P344_01975"/>
<sequence length="86" mass="9716">MSGIQLTTIGFLIGTAILLWLAFALLECAISIILLLGLKYLKTKPVIEKYLQLWTLNILSLVILPYVKKQHSKKTMLKKETKSGEQ</sequence>
<feature type="transmembrane region" description="Helical" evidence="1">
    <location>
        <begin position="50"/>
        <end position="67"/>
    </location>
</feature>
<proteinExistence type="predicted"/>
<dbReference type="AlphaFoldDB" id="W6AKD9"/>
<keyword evidence="1" id="KW-1133">Transmembrane helix</keyword>
<dbReference type="EMBL" id="CP006720">
    <property type="protein sequence ID" value="AHI57743.1"/>
    <property type="molecule type" value="Genomic_DNA"/>
</dbReference>
<evidence type="ECO:0000313" key="2">
    <source>
        <dbReference type="EMBL" id="AHI57743.1"/>
    </source>
</evidence>
<feature type="transmembrane region" description="Helical" evidence="1">
    <location>
        <begin position="12"/>
        <end position="38"/>
    </location>
</feature>
<keyword evidence="1" id="KW-0812">Transmembrane</keyword>
<reference evidence="2 3" key="1">
    <citation type="submission" date="2013-09" db="EMBL/GenBank/DDBJ databases">
        <title>Complete genome sequence of Spiroplasma mirum suckling mouse cataract agent.</title>
        <authorList>
            <person name="Landry C.A."/>
            <person name="Bastian F.O."/>
            <person name="Thune R.L."/>
        </authorList>
    </citation>
    <scope>NUCLEOTIDE SEQUENCE [LARGE SCALE GENOMIC DNA]</scope>
    <source>
        <strain evidence="2 3">SMCA</strain>
    </source>
</reference>
<dbReference type="PATRIC" id="fig|838561.3.peg.377"/>
<protein>
    <submittedName>
        <fullName evidence="2">Uncharacterized protein</fullName>
    </submittedName>
</protein>
<dbReference type="HOGENOM" id="CLU_2496348_0_0_14"/>
<evidence type="ECO:0000313" key="3">
    <source>
        <dbReference type="Proteomes" id="UP000019260"/>
    </source>
</evidence>
<gene>
    <name evidence="2" type="ORF">P344_01975</name>
</gene>
<keyword evidence="1" id="KW-0472">Membrane</keyword>
<evidence type="ECO:0000256" key="1">
    <source>
        <dbReference type="SAM" id="Phobius"/>
    </source>
</evidence>
<accession>W6AKD9</accession>
<organism evidence="2 3">
    <name type="scientific">Spiroplasma mirum ATCC 29335</name>
    <dbReference type="NCBI Taxonomy" id="838561"/>
    <lineage>
        <taxon>Bacteria</taxon>
        <taxon>Bacillati</taxon>
        <taxon>Mycoplasmatota</taxon>
        <taxon>Mollicutes</taxon>
        <taxon>Entomoplasmatales</taxon>
        <taxon>Spiroplasmataceae</taxon>
        <taxon>Spiroplasma</taxon>
    </lineage>
</organism>
<keyword evidence="3" id="KW-1185">Reference proteome</keyword>
<name>W6AKD9_9MOLU</name>
<dbReference type="Proteomes" id="UP000019260">
    <property type="component" value="Chromosome"/>
</dbReference>